<dbReference type="Proteomes" id="UP001447516">
    <property type="component" value="Unassembled WGS sequence"/>
</dbReference>
<evidence type="ECO:0000313" key="4">
    <source>
        <dbReference type="Proteomes" id="UP001447516"/>
    </source>
</evidence>
<evidence type="ECO:0008006" key="5">
    <source>
        <dbReference type="Google" id="ProtNLM"/>
    </source>
</evidence>
<evidence type="ECO:0000313" key="3">
    <source>
        <dbReference type="EMBL" id="MEN3541060.1"/>
    </source>
</evidence>
<gene>
    <name evidence="3" type="ORF">AAH991_38510</name>
</gene>
<keyword evidence="2" id="KW-0812">Transmembrane</keyword>
<keyword evidence="2" id="KW-1133">Transmembrane helix</keyword>
<dbReference type="RefSeq" id="WP_346230891.1">
    <property type="nucleotide sequence ID" value="NZ_JBDJAW010000071.1"/>
</dbReference>
<comment type="caution">
    <text evidence="3">The sequence shown here is derived from an EMBL/GenBank/DDBJ whole genome shotgun (WGS) entry which is preliminary data.</text>
</comment>
<keyword evidence="2" id="KW-0472">Membrane</keyword>
<reference evidence="3 4" key="1">
    <citation type="submission" date="2024-05" db="EMBL/GenBank/DDBJ databases">
        <title>Microbispora sp.ZYX-F-249.</title>
        <authorList>
            <person name="Xie H."/>
        </authorList>
    </citation>
    <scope>NUCLEOTIDE SEQUENCE [LARGE SCALE GENOMIC DNA]</scope>
    <source>
        <strain evidence="3 4">ZYX-F-249</strain>
    </source>
</reference>
<organism evidence="3 4">
    <name type="scientific">Microbispora maris</name>
    <dbReference type="NCBI Taxonomy" id="3144104"/>
    <lineage>
        <taxon>Bacteria</taxon>
        <taxon>Bacillati</taxon>
        <taxon>Actinomycetota</taxon>
        <taxon>Actinomycetes</taxon>
        <taxon>Streptosporangiales</taxon>
        <taxon>Streptosporangiaceae</taxon>
        <taxon>Microbispora</taxon>
    </lineage>
</organism>
<accession>A0ABV0B0K9</accession>
<feature type="transmembrane region" description="Helical" evidence="2">
    <location>
        <begin position="138"/>
        <end position="156"/>
    </location>
</feature>
<sequence>MDTDALADHVVFVVASYLMRLAAGVPHQSGDAHAASLYRLIAGRLQSSGNGDEMKKFKENPRDAGERAVVRYLVRHHLEQNPGFRSVLFDAAKVLPSEQADNPRAGVGARPQSSPRYGHNPTTPATDDFWKTGGAKTVAAIVLVVLLIIAKLISWGPGGIWSSSLTADSTCREYLASSPQERDAAVKDIGVQLHDSEAGSPLRVINTEYMCGQAPDMKLGAVLRDSQ</sequence>
<evidence type="ECO:0000256" key="2">
    <source>
        <dbReference type="SAM" id="Phobius"/>
    </source>
</evidence>
<protein>
    <recommendedName>
        <fullName evidence="5">DUF732 domain-containing protein</fullName>
    </recommendedName>
</protein>
<evidence type="ECO:0000256" key="1">
    <source>
        <dbReference type="SAM" id="MobiDB-lite"/>
    </source>
</evidence>
<keyword evidence="4" id="KW-1185">Reference proteome</keyword>
<dbReference type="EMBL" id="JBDJAW010000071">
    <property type="protein sequence ID" value="MEN3541060.1"/>
    <property type="molecule type" value="Genomic_DNA"/>
</dbReference>
<name>A0ABV0B0K9_9ACTN</name>
<feature type="region of interest" description="Disordered" evidence="1">
    <location>
        <begin position="100"/>
        <end position="119"/>
    </location>
</feature>
<proteinExistence type="predicted"/>